<evidence type="ECO:0000313" key="2">
    <source>
        <dbReference type="EMBL" id="KAG9343559.1"/>
    </source>
</evidence>
<keyword evidence="3" id="KW-1185">Reference proteome</keyword>
<dbReference type="AlphaFoldDB" id="A0A8T2NTM1"/>
<dbReference type="EMBL" id="JAFBMS010000023">
    <property type="protein sequence ID" value="KAG9343559.1"/>
    <property type="molecule type" value="Genomic_DNA"/>
</dbReference>
<dbReference type="Proteomes" id="UP000824540">
    <property type="component" value="Unassembled WGS sequence"/>
</dbReference>
<gene>
    <name evidence="2" type="ORF">JZ751_013728</name>
</gene>
<comment type="caution">
    <text evidence="2">The sequence shown here is derived from an EMBL/GenBank/DDBJ whole genome shotgun (WGS) entry which is preliminary data.</text>
</comment>
<evidence type="ECO:0000259" key="1">
    <source>
        <dbReference type="PROSITE" id="PS50057"/>
    </source>
</evidence>
<organism evidence="2 3">
    <name type="scientific">Albula glossodonta</name>
    <name type="common">roundjaw bonefish</name>
    <dbReference type="NCBI Taxonomy" id="121402"/>
    <lineage>
        <taxon>Eukaryota</taxon>
        <taxon>Metazoa</taxon>
        <taxon>Chordata</taxon>
        <taxon>Craniata</taxon>
        <taxon>Vertebrata</taxon>
        <taxon>Euteleostomi</taxon>
        <taxon>Actinopterygii</taxon>
        <taxon>Neopterygii</taxon>
        <taxon>Teleostei</taxon>
        <taxon>Albuliformes</taxon>
        <taxon>Albulidae</taxon>
        <taxon>Albula</taxon>
    </lineage>
</organism>
<accession>A0A8T2NTM1</accession>
<evidence type="ECO:0000313" key="3">
    <source>
        <dbReference type="Proteomes" id="UP000824540"/>
    </source>
</evidence>
<dbReference type="InterPro" id="IPR000299">
    <property type="entry name" value="FERM_domain"/>
</dbReference>
<dbReference type="SUPFAM" id="SSF54236">
    <property type="entry name" value="Ubiquitin-like"/>
    <property type="match status" value="1"/>
</dbReference>
<sequence>MISSEAAVVSPVSMRAADCGSWSVMPCLQQSKADGQALLTEVFQRFNLIESDYFGLEFQNTQMSWLIGGQTLAA</sequence>
<proteinExistence type="predicted"/>
<feature type="domain" description="FERM" evidence="1">
    <location>
        <begin position="10"/>
        <end position="74"/>
    </location>
</feature>
<dbReference type="OrthoDB" id="9990815at2759"/>
<dbReference type="InterPro" id="IPR029071">
    <property type="entry name" value="Ubiquitin-like_domsf"/>
</dbReference>
<dbReference type="Gene3D" id="3.10.20.90">
    <property type="entry name" value="Phosphatidylinositol 3-kinase Catalytic Subunit, Chain A, domain 1"/>
    <property type="match status" value="1"/>
</dbReference>
<dbReference type="PROSITE" id="PS50057">
    <property type="entry name" value="FERM_3"/>
    <property type="match status" value="1"/>
</dbReference>
<dbReference type="InterPro" id="IPR018979">
    <property type="entry name" value="FERM_N"/>
</dbReference>
<protein>
    <recommendedName>
        <fullName evidence="1">FERM domain-containing protein</fullName>
    </recommendedName>
</protein>
<dbReference type="Pfam" id="PF09379">
    <property type="entry name" value="FERM_N"/>
    <property type="match status" value="1"/>
</dbReference>
<name>A0A8T2NTM1_9TELE</name>
<reference evidence="2" key="1">
    <citation type="thesis" date="2021" institute="BYU ScholarsArchive" country="Provo, UT, USA">
        <title>Applications of and Algorithms for Genome Assembly and Genomic Analyses with an Emphasis on Marine Teleosts.</title>
        <authorList>
            <person name="Pickett B.D."/>
        </authorList>
    </citation>
    <scope>NUCLEOTIDE SEQUENCE</scope>
    <source>
        <strain evidence="2">HI-2016</strain>
    </source>
</reference>